<name>A0A0C2WRN8_SERVB</name>
<keyword evidence="2" id="KW-1133">Transmembrane helix</keyword>
<evidence type="ECO:0000313" key="3">
    <source>
        <dbReference type="EMBL" id="KIM20237.1"/>
    </source>
</evidence>
<evidence type="ECO:0000256" key="2">
    <source>
        <dbReference type="SAM" id="Phobius"/>
    </source>
</evidence>
<evidence type="ECO:0000313" key="4">
    <source>
        <dbReference type="Proteomes" id="UP000054097"/>
    </source>
</evidence>
<dbReference type="HOGENOM" id="CLU_2005326_0_0_1"/>
<keyword evidence="2" id="KW-0472">Membrane</keyword>
<keyword evidence="4" id="KW-1185">Reference proteome</keyword>
<feature type="transmembrane region" description="Helical" evidence="2">
    <location>
        <begin position="79"/>
        <end position="98"/>
    </location>
</feature>
<feature type="compositionally biased region" description="Polar residues" evidence="1">
    <location>
        <begin position="44"/>
        <end position="58"/>
    </location>
</feature>
<reference evidence="3 4" key="1">
    <citation type="submission" date="2014-04" db="EMBL/GenBank/DDBJ databases">
        <authorList>
            <consortium name="DOE Joint Genome Institute"/>
            <person name="Kuo A."/>
            <person name="Zuccaro A."/>
            <person name="Kohler A."/>
            <person name="Nagy L.G."/>
            <person name="Floudas D."/>
            <person name="Copeland A."/>
            <person name="Barry K.W."/>
            <person name="Cichocki N."/>
            <person name="Veneault-Fourrey C."/>
            <person name="LaButti K."/>
            <person name="Lindquist E.A."/>
            <person name="Lipzen A."/>
            <person name="Lundell T."/>
            <person name="Morin E."/>
            <person name="Murat C."/>
            <person name="Sun H."/>
            <person name="Tunlid A."/>
            <person name="Henrissat B."/>
            <person name="Grigoriev I.V."/>
            <person name="Hibbett D.S."/>
            <person name="Martin F."/>
            <person name="Nordberg H.P."/>
            <person name="Cantor M.N."/>
            <person name="Hua S.X."/>
        </authorList>
    </citation>
    <scope>NUCLEOTIDE SEQUENCE [LARGE SCALE GENOMIC DNA]</scope>
    <source>
        <strain evidence="3 4">MAFF 305830</strain>
    </source>
</reference>
<organism evidence="3 4">
    <name type="scientific">Serendipita vermifera MAFF 305830</name>
    <dbReference type="NCBI Taxonomy" id="933852"/>
    <lineage>
        <taxon>Eukaryota</taxon>
        <taxon>Fungi</taxon>
        <taxon>Dikarya</taxon>
        <taxon>Basidiomycota</taxon>
        <taxon>Agaricomycotina</taxon>
        <taxon>Agaricomycetes</taxon>
        <taxon>Sebacinales</taxon>
        <taxon>Serendipitaceae</taxon>
        <taxon>Serendipita</taxon>
    </lineage>
</organism>
<sequence length="124" mass="12885">MSETNANVPAKDVESGSGGGPRPASSSPGTNLAPAAAVPAPPSQRATTPTPVNNSRFSRPTMAPRHGQGLDFTPIITHYLFLATFVLAAIGWLVAFIGQAAFEASIRKSTVVGGIGMLRLWWGL</sequence>
<feature type="compositionally biased region" description="Low complexity" evidence="1">
    <location>
        <begin position="22"/>
        <end position="38"/>
    </location>
</feature>
<dbReference type="OrthoDB" id="5983572at2759"/>
<accession>A0A0C2WRN8</accession>
<proteinExistence type="predicted"/>
<gene>
    <name evidence="3" type="ORF">M408DRAFT_145742</name>
</gene>
<dbReference type="EMBL" id="KN824458">
    <property type="protein sequence ID" value="KIM20237.1"/>
    <property type="molecule type" value="Genomic_DNA"/>
</dbReference>
<evidence type="ECO:0000256" key="1">
    <source>
        <dbReference type="SAM" id="MobiDB-lite"/>
    </source>
</evidence>
<dbReference type="STRING" id="933852.A0A0C2WRN8"/>
<protein>
    <submittedName>
        <fullName evidence="3">Uncharacterized protein</fullName>
    </submittedName>
</protein>
<keyword evidence="2" id="KW-0812">Transmembrane</keyword>
<dbReference type="AlphaFoldDB" id="A0A0C2WRN8"/>
<dbReference type="Proteomes" id="UP000054097">
    <property type="component" value="Unassembled WGS sequence"/>
</dbReference>
<reference evidence="4" key="2">
    <citation type="submission" date="2015-01" db="EMBL/GenBank/DDBJ databases">
        <title>Evolutionary Origins and Diversification of the Mycorrhizal Mutualists.</title>
        <authorList>
            <consortium name="DOE Joint Genome Institute"/>
            <consortium name="Mycorrhizal Genomics Consortium"/>
            <person name="Kohler A."/>
            <person name="Kuo A."/>
            <person name="Nagy L.G."/>
            <person name="Floudas D."/>
            <person name="Copeland A."/>
            <person name="Barry K.W."/>
            <person name="Cichocki N."/>
            <person name="Veneault-Fourrey C."/>
            <person name="LaButti K."/>
            <person name="Lindquist E.A."/>
            <person name="Lipzen A."/>
            <person name="Lundell T."/>
            <person name="Morin E."/>
            <person name="Murat C."/>
            <person name="Riley R."/>
            <person name="Ohm R."/>
            <person name="Sun H."/>
            <person name="Tunlid A."/>
            <person name="Henrissat B."/>
            <person name="Grigoriev I.V."/>
            <person name="Hibbett D.S."/>
            <person name="Martin F."/>
        </authorList>
    </citation>
    <scope>NUCLEOTIDE SEQUENCE [LARGE SCALE GENOMIC DNA]</scope>
    <source>
        <strain evidence="4">MAFF 305830</strain>
    </source>
</reference>
<feature type="region of interest" description="Disordered" evidence="1">
    <location>
        <begin position="1"/>
        <end position="65"/>
    </location>
</feature>